<dbReference type="Pfam" id="PF20441">
    <property type="entry name" value="TerL_nuclease"/>
    <property type="match status" value="1"/>
</dbReference>
<dbReference type="EMBL" id="CP067977">
    <property type="protein sequence ID" value="QQQ19825.1"/>
    <property type="molecule type" value="Genomic_DNA"/>
</dbReference>
<keyword evidence="4" id="KW-1185">Reference proteome</keyword>
<dbReference type="PANTHER" id="PTHR41287">
    <property type="match status" value="1"/>
</dbReference>
<dbReference type="PANTHER" id="PTHR41287:SF1">
    <property type="entry name" value="PROTEIN YMFN"/>
    <property type="match status" value="1"/>
</dbReference>
<evidence type="ECO:0000313" key="3">
    <source>
        <dbReference type="EMBL" id="QQQ19825.1"/>
    </source>
</evidence>
<evidence type="ECO:0000259" key="2">
    <source>
        <dbReference type="Pfam" id="PF20441"/>
    </source>
</evidence>
<dbReference type="InterPro" id="IPR027417">
    <property type="entry name" value="P-loop_NTPase"/>
</dbReference>
<evidence type="ECO:0000313" key="4">
    <source>
        <dbReference type="Proteomes" id="UP000595448"/>
    </source>
</evidence>
<evidence type="ECO:0000259" key="1">
    <source>
        <dbReference type="Pfam" id="PF03354"/>
    </source>
</evidence>
<sequence>MPVPDATTRWAQDVVAGRIISGEFAKLAAARHLKDLAESPGNGLRFDVEAAERALGFFPAVLTVTAGAKEGQPFLPLPWHVFVVGSLFGWKKASGRLRFRRAWLETGKGQAKSPLMAAVGLYMMGWHGTARSEVYAIGQDRATANVLFKDAVAMCRANLPDTPENESDSLVSRGEVLIRGEGDNAWKIEHPDTGSKFQALANGEAISGPRPTLVTADEIHEFKFSTPIETWQRAIAKMPGDAMMLLGTNTPASTQLVGTSFSELFQRVLKGEIQDDEAFAFIARVDKADRETIFDNEAAWVKALPALDITFPVENIRGEVISARSMTSTAMSVKRLYFGIPTGAVDFWIEEEAWAASLGEVDPDDFRGCPCWASLDLSKKNDLTALTIVWLKAGKLYAKTWYWTTKDGLADRERRSGAPIEQWVADGHVTANPGAVIDKTFVAAQVAQIFDQHELQFLAFDAAMIEDFIAACEQIGFPVWRWKGPKETEGEGLKLVAHAQGTRIMFEDRQLCMPRSIERFEDAILKKTVVIDNNPVTYFCAGNALVVEDGQKNRAFDKKRSRGWIDGLVTSAMAVGAALSNERPGEGPSVYQGRGLLIL</sequence>
<dbReference type="Pfam" id="PF03354">
    <property type="entry name" value="TerL_ATPase"/>
    <property type="match status" value="1"/>
</dbReference>
<organism evidence="3 4">
    <name type="scientific">Brevundimonas vitisensis</name>
    <dbReference type="NCBI Taxonomy" id="2800818"/>
    <lineage>
        <taxon>Bacteria</taxon>
        <taxon>Pseudomonadati</taxon>
        <taxon>Pseudomonadota</taxon>
        <taxon>Alphaproteobacteria</taxon>
        <taxon>Caulobacterales</taxon>
        <taxon>Caulobacteraceae</taxon>
        <taxon>Brevundimonas</taxon>
    </lineage>
</organism>
<proteinExistence type="predicted"/>
<dbReference type="Proteomes" id="UP000595448">
    <property type="component" value="Chromosome"/>
</dbReference>
<feature type="domain" description="Terminase large subunit-like endonuclease" evidence="2">
    <location>
        <begin position="272"/>
        <end position="475"/>
    </location>
</feature>
<evidence type="ECO:0008006" key="5">
    <source>
        <dbReference type="Google" id="ProtNLM"/>
    </source>
</evidence>
<dbReference type="InterPro" id="IPR046461">
    <property type="entry name" value="TerL_ATPase"/>
</dbReference>
<dbReference type="InterPro" id="IPR005021">
    <property type="entry name" value="Terminase_largesu-like"/>
</dbReference>
<name>A0ABX7BQT7_9CAUL</name>
<dbReference type="RefSeq" id="WP_201104266.1">
    <property type="nucleotide sequence ID" value="NZ_CP067977.1"/>
</dbReference>
<gene>
    <name evidence="3" type="ORF">JIP62_06995</name>
</gene>
<accession>A0ABX7BQT7</accession>
<reference evidence="3 4" key="1">
    <citation type="submission" date="2021-01" db="EMBL/GenBank/DDBJ databases">
        <title>Brevundimonas vitis sp. nov., an bacterium isolated from grape (Vitis vinifera).</title>
        <authorList>
            <person name="Jiang L."/>
            <person name="Lee J."/>
        </authorList>
    </citation>
    <scope>NUCLEOTIDE SEQUENCE [LARGE SCALE GENOMIC DNA]</scope>
    <source>
        <strain evidence="3 4">GRTSA-9</strain>
    </source>
</reference>
<dbReference type="InterPro" id="IPR046462">
    <property type="entry name" value="TerL_nuclease"/>
</dbReference>
<feature type="domain" description="Terminase large subunit-like ATPase" evidence="1">
    <location>
        <begin position="78"/>
        <end position="249"/>
    </location>
</feature>
<dbReference type="Gene3D" id="3.40.50.300">
    <property type="entry name" value="P-loop containing nucleotide triphosphate hydrolases"/>
    <property type="match status" value="1"/>
</dbReference>
<protein>
    <recommendedName>
        <fullName evidence="5">Terminase</fullName>
    </recommendedName>
</protein>